<evidence type="ECO:0000313" key="4">
    <source>
        <dbReference type="Proteomes" id="UP000679307"/>
    </source>
</evidence>
<protein>
    <recommendedName>
        <fullName evidence="5">Lipoprotein</fullName>
    </recommendedName>
</protein>
<feature type="compositionally biased region" description="Low complexity" evidence="1">
    <location>
        <begin position="32"/>
        <end position="56"/>
    </location>
</feature>
<proteinExistence type="predicted"/>
<feature type="signal peptide" evidence="2">
    <location>
        <begin position="1"/>
        <end position="24"/>
    </location>
</feature>
<evidence type="ECO:0000256" key="1">
    <source>
        <dbReference type="SAM" id="MobiDB-lite"/>
    </source>
</evidence>
<organism evidence="3 4">
    <name type="scientific">Nocardioides aquaticus</name>
    <dbReference type="NCBI Taxonomy" id="160826"/>
    <lineage>
        <taxon>Bacteria</taxon>
        <taxon>Bacillati</taxon>
        <taxon>Actinomycetota</taxon>
        <taxon>Actinomycetes</taxon>
        <taxon>Propionibacteriales</taxon>
        <taxon>Nocardioidaceae</taxon>
        <taxon>Nocardioides</taxon>
    </lineage>
</organism>
<reference evidence="3 4" key="1">
    <citation type="submission" date="2021-05" db="EMBL/GenBank/DDBJ databases">
        <title>Complete genome of Nocardioides aquaticus KCTC 9944T isolated from meromictic and hypersaline Ekho Lake, Antarctica.</title>
        <authorList>
            <person name="Hwang K."/>
            <person name="Kim K.M."/>
            <person name="Choe H."/>
        </authorList>
    </citation>
    <scope>NUCLEOTIDE SEQUENCE [LARGE SCALE GENOMIC DNA]</scope>
    <source>
        <strain evidence="3 4">KCTC 9944</strain>
    </source>
</reference>
<sequence length="209" mass="22884">MLSPRRIAVTTVSIALLATTAACGGGDDEPEATPTSSSAPTTQSPSPTQPSPTETAWQDQYAPAQLDAYEAALSRYEEYETRSEPIWAAGEATDRAEALLKQYFPSPLWQGRLRMLSSYEQVDVQVEGLADVYWSRAKSISDTGLSVVINQCVDYTTVKVTQRREAAQPVEWQQKPNLRTITLEKPEGSDWLIYGVVDASSGKPRPCAP</sequence>
<evidence type="ECO:0000256" key="2">
    <source>
        <dbReference type="SAM" id="SignalP"/>
    </source>
</evidence>
<dbReference type="EMBL" id="CP075371">
    <property type="protein sequence ID" value="QVT79278.1"/>
    <property type="molecule type" value="Genomic_DNA"/>
</dbReference>
<gene>
    <name evidence="3" type="ORF">ENKNEFLB_01659</name>
</gene>
<feature type="chain" id="PRO_5046798591" description="Lipoprotein" evidence="2">
    <location>
        <begin position="25"/>
        <end position="209"/>
    </location>
</feature>
<dbReference type="Proteomes" id="UP000679307">
    <property type="component" value="Chromosome"/>
</dbReference>
<dbReference type="RefSeq" id="WP_214058754.1">
    <property type="nucleotide sequence ID" value="NZ_BAAAHS010000082.1"/>
</dbReference>
<accession>A0ABX8EKZ3</accession>
<evidence type="ECO:0008006" key="5">
    <source>
        <dbReference type="Google" id="ProtNLM"/>
    </source>
</evidence>
<keyword evidence="2" id="KW-0732">Signal</keyword>
<dbReference type="PROSITE" id="PS51257">
    <property type="entry name" value="PROKAR_LIPOPROTEIN"/>
    <property type="match status" value="1"/>
</dbReference>
<keyword evidence="4" id="KW-1185">Reference proteome</keyword>
<feature type="region of interest" description="Disordered" evidence="1">
    <location>
        <begin position="22"/>
        <end position="56"/>
    </location>
</feature>
<name>A0ABX8EKZ3_9ACTN</name>
<evidence type="ECO:0000313" key="3">
    <source>
        <dbReference type="EMBL" id="QVT79278.1"/>
    </source>
</evidence>